<dbReference type="Gene3D" id="3.40.50.300">
    <property type="entry name" value="P-loop containing nucleotide triphosphate hydrolases"/>
    <property type="match status" value="1"/>
</dbReference>
<proteinExistence type="predicted"/>
<feature type="domain" description="ABC transporter" evidence="9">
    <location>
        <begin position="10"/>
        <end position="246"/>
    </location>
</feature>
<evidence type="ECO:0000256" key="2">
    <source>
        <dbReference type="ARBA" id="ARBA00022448"/>
    </source>
</evidence>
<feature type="transmembrane region" description="Helical" evidence="8">
    <location>
        <begin position="498"/>
        <end position="518"/>
    </location>
</feature>
<dbReference type="OrthoDB" id="66620at2759"/>
<evidence type="ECO:0000313" key="10">
    <source>
        <dbReference type="EMBL" id="TBU11553.1"/>
    </source>
</evidence>
<dbReference type="PANTHER" id="PTHR48041">
    <property type="entry name" value="ABC TRANSPORTER G FAMILY MEMBER 28"/>
    <property type="match status" value="1"/>
</dbReference>
<dbReference type="Pfam" id="PF19055">
    <property type="entry name" value="ABC2_membrane_7"/>
    <property type="match status" value="1"/>
</dbReference>
<dbReference type="GO" id="GO:0005524">
    <property type="term" value="F:ATP binding"/>
    <property type="evidence" value="ECO:0007669"/>
    <property type="project" value="UniProtKB-KW"/>
</dbReference>
<feature type="transmembrane region" description="Helical" evidence="8">
    <location>
        <begin position="471"/>
        <end position="492"/>
    </location>
</feature>
<dbReference type="EMBL" id="PITK01001144">
    <property type="protein sequence ID" value="TBU11553.1"/>
    <property type="molecule type" value="Genomic_DNA"/>
</dbReference>
<evidence type="ECO:0000256" key="4">
    <source>
        <dbReference type="ARBA" id="ARBA00022741"/>
    </source>
</evidence>
<dbReference type="SMART" id="SM00382">
    <property type="entry name" value="AAA"/>
    <property type="match status" value="1"/>
</dbReference>
<comment type="caution">
    <text evidence="10">The sequence shown here is derived from an EMBL/GenBank/DDBJ whole genome shotgun (WGS) entry which is preliminary data.</text>
</comment>
<gene>
    <name evidence="10" type="ORF">CWI38_1144p0010</name>
</gene>
<keyword evidence="3 8" id="KW-0812">Transmembrane</keyword>
<feature type="transmembrane region" description="Helical" evidence="8">
    <location>
        <begin position="592"/>
        <end position="617"/>
    </location>
</feature>
<comment type="subcellular location">
    <subcellularLocation>
        <location evidence="1">Membrane</location>
        <topology evidence="1">Multi-pass membrane protein</topology>
    </subcellularLocation>
</comment>
<feature type="transmembrane region" description="Helical" evidence="8">
    <location>
        <begin position="327"/>
        <end position="349"/>
    </location>
</feature>
<sequence length="629" mass="72111">MNLEWKNVDIELVNKNKNRREKYVRLITNANGIVKSGSLCAIMGPSGSGKTTLIKGLVGRIPSGAKTKGDILVNGKARDYENWCKNIGYVDQDDCIYEKLTVLETVTYAARFRLKEQNINILKKVEDLLDELDILDISGSRMDSISGGERKRVMIAIELITEPNILFMDEPTSGLDSSTAFNFVKLMQTLSITHKMTVIFTIHQPSVETFSIFDQLILLSDSHTVFSGQAENAEEYFESYGLKKRELSTFPDFLAEVLKVKHKYRELPEHQAILTKMINDVEIKYHVPENMAISDQNEIAMSYIPNKRHIMILLNRKYKTNFSISKVLFSLVIIGLSFYSFILTAFGLLEKENSPKIITTYFIINQAVHDETFFKFANFVQIYGDKVSAVLKPSIFMQFLGILFAYSMIASTGVFSFEYKMVKRELGVATYSIGSYYFATFLFEIFFYLPFFILINIISAILQGSLIPWEFYLFVIFGLLAFIPVILFFGSLTKRTKTIYVIVSFLALTWAVPPVFYVRSRRFFTDQNCYPNIFFMLIGSIFPPLHFKALCVALSYKFSSQSSDILKENDSIRSTCDQLSANLYSYLYNSMAIWQILLLFVITTVFYVVFALVALTLRLKPEQRFKLSK</sequence>
<dbReference type="GO" id="GO:0016020">
    <property type="term" value="C:membrane"/>
    <property type="evidence" value="ECO:0007669"/>
    <property type="project" value="UniProtKB-SubCell"/>
</dbReference>
<dbReference type="PROSITE" id="PS00211">
    <property type="entry name" value="ABC_TRANSPORTER_1"/>
    <property type="match status" value="1"/>
</dbReference>
<organism evidence="10 11">
    <name type="scientific">Hamiltosporidium tvaerminnensis</name>
    <dbReference type="NCBI Taxonomy" id="1176355"/>
    <lineage>
        <taxon>Eukaryota</taxon>
        <taxon>Fungi</taxon>
        <taxon>Fungi incertae sedis</taxon>
        <taxon>Microsporidia</taxon>
        <taxon>Dubosqiidae</taxon>
        <taxon>Hamiltosporidium</taxon>
    </lineage>
</organism>
<dbReference type="Pfam" id="PF00005">
    <property type="entry name" value="ABC_tran"/>
    <property type="match status" value="1"/>
</dbReference>
<evidence type="ECO:0000259" key="9">
    <source>
        <dbReference type="PROSITE" id="PS50893"/>
    </source>
</evidence>
<dbReference type="AlphaFoldDB" id="A0A4Q9LSK1"/>
<dbReference type="InterPro" id="IPR050352">
    <property type="entry name" value="ABCG_transporters"/>
</dbReference>
<keyword evidence="4" id="KW-0547">Nucleotide-binding</keyword>
<dbReference type="InterPro" id="IPR027417">
    <property type="entry name" value="P-loop_NTPase"/>
</dbReference>
<evidence type="ECO:0000256" key="8">
    <source>
        <dbReference type="SAM" id="Phobius"/>
    </source>
</evidence>
<dbReference type="SUPFAM" id="SSF52540">
    <property type="entry name" value="P-loop containing nucleoside triphosphate hydrolases"/>
    <property type="match status" value="1"/>
</dbReference>
<dbReference type="InterPro" id="IPR003593">
    <property type="entry name" value="AAA+_ATPase"/>
</dbReference>
<feature type="transmembrane region" description="Helical" evidence="8">
    <location>
        <begin position="437"/>
        <end position="459"/>
    </location>
</feature>
<keyword evidence="2" id="KW-0813">Transport</keyword>
<keyword evidence="11" id="KW-1185">Reference proteome</keyword>
<evidence type="ECO:0000256" key="5">
    <source>
        <dbReference type="ARBA" id="ARBA00022840"/>
    </source>
</evidence>
<feature type="transmembrane region" description="Helical" evidence="8">
    <location>
        <begin position="530"/>
        <end position="556"/>
    </location>
</feature>
<keyword evidence="7 8" id="KW-0472">Membrane</keyword>
<keyword evidence="5" id="KW-0067">ATP-binding</keyword>
<accession>A0A4Q9LSK1</accession>
<protein>
    <submittedName>
        <fullName evidence="10">ABC transporter</fullName>
    </submittedName>
</protein>
<dbReference type="InterPro" id="IPR043926">
    <property type="entry name" value="ABCG_dom"/>
</dbReference>
<keyword evidence="6 8" id="KW-1133">Transmembrane helix</keyword>
<evidence type="ECO:0000313" key="11">
    <source>
        <dbReference type="Proteomes" id="UP000292282"/>
    </source>
</evidence>
<dbReference type="VEuPathDB" id="MicrosporidiaDB:CWI38_1144p0010"/>
<evidence type="ECO:0000256" key="7">
    <source>
        <dbReference type="ARBA" id="ARBA00023136"/>
    </source>
</evidence>
<feature type="transmembrane region" description="Helical" evidence="8">
    <location>
        <begin position="395"/>
        <end position="417"/>
    </location>
</feature>
<evidence type="ECO:0000256" key="6">
    <source>
        <dbReference type="ARBA" id="ARBA00022989"/>
    </source>
</evidence>
<dbReference type="GO" id="GO:0140359">
    <property type="term" value="F:ABC-type transporter activity"/>
    <property type="evidence" value="ECO:0007669"/>
    <property type="project" value="InterPro"/>
</dbReference>
<name>A0A4Q9LSK1_9MICR</name>
<dbReference type="InterPro" id="IPR003439">
    <property type="entry name" value="ABC_transporter-like_ATP-bd"/>
</dbReference>
<dbReference type="STRING" id="1176355.A0A4Q9LSK1"/>
<reference evidence="10 11" key="1">
    <citation type="submission" date="2017-12" db="EMBL/GenBank/DDBJ databases">
        <authorList>
            <person name="Pombert J.-F."/>
            <person name="Haag K.L."/>
            <person name="Ebert D."/>
        </authorList>
    </citation>
    <scope>NUCLEOTIDE SEQUENCE [LARGE SCALE GENOMIC DNA]</scope>
    <source>
        <strain evidence="10">IL-G-3</strain>
    </source>
</reference>
<dbReference type="InterPro" id="IPR017871">
    <property type="entry name" value="ABC_transporter-like_CS"/>
</dbReference>
<evidence type="ECO:0000256" key="1">
    <source>
        <dbReference type="ARBA" id="ARBA00004141"/>
    </source>
</evidence>
<evidence type="ECO:0000256" key="3">
    <source>
        <dbReference type="ARBA" id="ARBA00022692"/>
    </source>
</evidence>
<dbReference type="GO" id="GO:0016887">
    <property type="term" value="F:ATP hydrolysis activity"/>
    <property type="evidence" value="ECO:0007669"/>
    <property type="project" value="InterPro"/>
</dbReference>
<dbReference type="PROSITE" id="PS50893">
    <property type="entry name" value="ABC_TRANSPORTER_2"/>
    <property type="match status" value="1"/>
</dbReference>
<dbReference type="Proteomes" id="UP000292282">
    <property type="component" value="Unassembled WGS sequence"/>
</dbReference>
<dbReference type="PANTHER" id="PTHR48041:SF139">
    <property type="entry name" value="PROTEIN SCARLET"/>
    <property type="match status" value="1"/>
</dbReference>